<dbReference type="AlphaFoldDB" id="A0A6A6GU67"/>
<keyword evidence="1" id="KW-0677">Repeat</keyword>
<evidence type="ECO:0000313" key="4">
    <source>
        <dbReference type="Proteomes" id="UP000800092"/>
    </source>
</evidence>
<dbReference type="Gene3D" id="3.40.50.300">
    <property type="entry name" value="P-loop containing nucleotide triphosphate hydrolases"/>
    <property type="match status" value="1"/>
</dbReference>
<sequence length="314" mass="36447">HPEVDLEEILRMKGKRTEKTCEWILRQESYTRWQESDGFRFLAIEGAPGTGKTILATFLVEVLRASPQRHFAFFFCSARDTRHNTALAILRGLLYQLARPNEAPRIWERVCDAFEVHNPPRLGIFKSFAALWQVFTDILLDPFLGQFVFLIDALNECNEKERDLFLQGFQRLQQDYNSRHVRLKLIITSRRSCYLKPLSFDLSDCVRMDKNNVMNDLESVIKAGIDKLGFQKFYPHIMKGVMHDTILAKSDGNFLWVSLALQQLSRVDATEALTLVQGIPRGLPEFFDQILRRTPTQDLAIVRFLLHFGIVTRR</sequence>
<reference evidence="3" key="1">
    <citation type="journal article" date="2020" name="Stud. Mycol.">
        <title>101 Dothideomycetes genomes: a test case for predicting lifestyles and emergence of pathogens.</title>
        <authorList>
            <person name="Haridas S."/>
            <person name="Albert R."/>
            <person name="Binder M."/>
            <person name="Bloem J."/>
            <person name="Labutti K."/>
            <person name="Salamov A."/>
            <person name="Andreopoulos B."/>
            <person name="Baker S."/>
            <person name="Barry K."/>
            <person name="Bills G."/>
            <person name="Bluhm B."/>
            <person name="Cannon C."/>
            <person name="Castanera R."/>
            <person name="Culley D."/>
            <person name="Daum C."/>
            <person name="Ezra D."/>
            <person name="Gonzalez J."/>
            <person name="Henrissat B."/>
            <person name="Kuo A."/>
            <person name="Liang C."/>
            <person name="Lipzen A."/>
            <person name="Lutzoni F."/>
            <person name="Magnuson J."/>
            <person name="Mondo S."/>
            <person name="Nolan M."/>
            <person name="Ohm R."/>
            <person name="Pangilinan J."/>
            <person name="Park H.-J."/>
            <person name="Ramirez L."/>
            <person name="Alfaro M."/>
            <person name="Sun H."/>
            <person name="Tritt A."/>
            <person name="Yoshinaga Y."/>
            <person name="Zwiers L.-H."/>
            <person name="Turgeon B."/>
            <person name="Goodwin S."/>
            <person name="Spatafora J."/>
            <person name="Crous P."/>
            <person name="Grigoriev I."/>
        </authorList>
    </citation>
    <scope>NUCLEOTIDE SEQUENCE</scope>
    <source>
        <strain evidence="3">Tuck. ex Michener</strain>
    </source>
</reference>
<name>A0A6A6GU67_VIRVR</name>
<dbReference type="PANTHER" id="PTHR10039:SF14">
    <property type="entry name" value="NACHT DOMAIN-CONTAINING PROTEIN"/>
    <property type="match status" value="1"/>
</dbReference>
<dbReference type="InterPro" id="IPR007111">
    <property type="entry name" value="NACHT_NTPase"/>
</dbReference>
<dbReference type="SUPFAM" id="SSF52540">
    <property type="entry name" value="P-loop containing nucleoside triphosphate hydrolases"/>
    <property type="match status" value="1"/>
</dbReference>
<dbReference type="PROSITE" id="PS50837">
    <property type="entry name" value="NACHT"/>
    <property type="match status" value="1"/>
</dbReference>
<accession>A0A6A6GU67</accession>
<dbReference type="EMBL" id="ML991869">
    <property type="protein sequence ID" value="KAF2229275.1"/>
    <property type="molecule type" value="Genomic_DNA"/>
</dbReference>
<protein>
    <recommendedName>
        <fullName evidence="2">NACHT domain-containing protein</fullName>
    </recommendedName>
</protein>
<dbReference type="Pfam" id="PF24883">
    <property type="entry name" value="NPHP3_N"/>
    <property type="match status" value="1"/>
</dbReference>
<dbReference type="InterPro" id="IPR027417">
    <property type="entry name" value="P-loop_NTPase"/>
</dbReference>
<dbReference type="OrthoDB" id="5418336at2759"/>
<gene>
    <name evidence="3" type="ORF">EV356DRAFT_427764</name>
</gene>
<proteinExistence type="predicted"/>
<keyword evidence="4" id="KW-1185">Reference proteome</keyword>
<organism evidence="3 4">
    <name type="scientific">Viridothelium virens</name>
    <name type="common">Speckled blister lichen</name>
    <name type="synonym">Trypethelium virens</name>
    <dbReference type="NCBI Taxonomy" id="1048519"/>
    <lineage>
        <taxon>Eukaryota</taxon>
        <taxon>Fungi</taxon>
        <taxon>Dikarya</taxon>
        <taxon>Ascomycota</taxon>
        <taxon>Pezizomycotina</taxon>
        <taxon>Dothideomycetes</taxon>
        <taxon>Dothideomycetes incertae sedis</taxon>
        <taxon>Trypetheliales</taxon>
        <taxon>Trypetheliaceae</taxon>
        <taxon>Viridothelium</taxon>
    </lineage>
</organism>
<feature type="non-terminal residue" evidence="3">
    <location>
        <position position="1"/>
    </location>
</feature>
<evidence type="ECO:0000313" key="3">
    <source>
        <dbReference type="EMBL" id="KAF2229275.1"/>
    </source>
</evidence>
<evidence type="ECO:0000259" key="2">
    <source>
        <dbReference type="PROSITE" id="PS50837"/>
    </source>
</evidence>
<feature type="domain" description="NACHT" evidence="2">
    <location>
        <begin position="40"/>
        <end position="190"/>
    </location>
</feature>
<dbReference type="Proteomes" id="UP000800092">
    <property type="component" value="Unassembled WGS sequence"/>
</dbReference>
<evidence type="ECO:0000256" key="1">
    <source>
        <dbReference type="ARBA" id="ARBA00022737"/>
    </source>
</evidence>
<dbReference type="InterPro" id="IPR056884">
    <property type="entry name" value="NPHP3-like_N"/>
</dbReference>
<dbReference type="PANTHER" id="PTHR10039">
    <property type="entry name" value="AMELOGENIN"/>
    <property type="match status" value="1"/>
</dbReference>
<feature type="non-terminal residue" evidence="3">
    <location>
        <position position="314"/>
    </location>
</feature>